<dbReference type="CDD" id="cd07363">
    <property type="entry name" value="45_DOPA_Dioxygenase"/>
    <property type="match status" value="1"/>
</dbReference>
<accession>A0A1J0AFQ6</accession>
<dbReference type="PANTHER" id="PTHR30096">
    <property type="entry name" value="4,5-DOPA DIOXYGENASE EXTRADIOL-LIKE PROTEIN"/>
    <property type="match status" value="1"/>
</dbReference>
<dbReference type="InterPro" id="IPR004183">
    <property type="entry name" value="Xdiol_dOase_suB"/>
</dbReference>
<dbReference type="RefSeq" id="WP_071455875.1">
    <property type="nucleotide sequence ID" value="NZ_CP017675.1"/>
</dbReference>
<dbReference type="EMBL" id="CP017675">
    <property type="protein sequence ID" value="APB34774.1"/>
    <property type="molecule type" value="Genomic_DNA"/>
</dbReference>
<evidence type="ECO:0000256" key="4">
    <source>
        <dbReference type="ARBA" id="ARBA00022833"/>
    </source>
</evidence>
<dbReference type="STRING" id="1188229.GlitD10_2438"/>
<evidence type="ECO:0000256" key="2">
    <source>
        <dbReference type="ARBA" id="ARBA00007581"/>
    </source>
</evidence>
<keyword evidence="4" id="KW-0862">Zinc</keyword>
<dbReference type="Gene3D" id="3.40.830.10">
    <property type="entry name" value="LigB-like"/>
    <property type="match status" value="1"/>
</dbReference>
<dbReference type="Proteomes" id="UP000180235">
    <property type="component" value="Chromosome"/>
</dbReference>
<evidence type="ECO:0000259" key="6">
    <source>
        <dbReference type="Pfam" id="PF02900"/>
    </source>
</evidence>
<dbReference type="GO" id="GO:0008198">
    <property type="term" value="F:ferrous iron binding"/>
    <property type="evidence" value="ECO:0007669"/>
    <property type="project" value="InterPro"/>
</dbReference>
<dbReference type="OrthoDB" id="9790889at2"/>
<protein>
    <submittedName>
        <fullName evidence="7">Putative extradiol ring-cleavage dioxygenase</fullName>
    </submittedName>
</protein>
<keyword evidence="5" id="KW-0560">Oxidoreductase</keyword>
<dbReference type="AlphaFoldDB" id="A0A1J0AFQ6"/>
<evidence type="ECO:0000313" key="7">
    <source>
        <dbReference type="EMBL" id="APB34774.1"/>
    </source>
</evidence>
<feature type="domain" description="Extradiol ring-cleavage dioxygenase class III enzyme subunit B" evidence="6">
    <location>
        <begin position="33"/>
        <end position="259"/>
    </location>
</feature>
<comment type="similarity">
    <text evidence="2">Belongs to the DODA-type extradiol aromatic ring-opening dioxygenase family.</text>
</comment>
<evidence type="ECO:0000256" key="3">
    <source>
        <dbReference type="ARBA" id="ARBA00022723"/>
    </source>
</evidence>
<reference evidence="7 8" key="1">
    <citation type="submission" date="2016-10" db="EMBL/GenBank/DDBJ databases">
        <title>Description of Gloeomargarita lithophora gen. nov., sp. nov., a thylakoid-bearing basal-branching cyanobacterium with intracellular carbonates, and proposal for Gloeomargaritales ord. nov.</title>
        <authorList>
            <person name="Moreira D."/>
            <person name="Tavera R."/>
            <person name="Benzerara K."/>
            <person name="Skouri-Panet F."/>
            <person name="Couradeau E."/>
            <person name="Gerard E."/>
            <person name="Loussert C."/>
            <person name="Novelo E."/>
            <person name="Zivanovic Y."/>
            <person name="Lopez-Garcia P."/>
        </authorList>
    </citation>
    <scope>NUCLEOTIDE SEQUENCE [LARGE SCALE GENOMIC DNA]</scope>
    <source>
        <strain evidence="7 8">D10</strain>
    </source>
</reference>
<proteinExistence type="inferred from homology"/>
<comment type="cofactor">
    <cofactor evidence="1">
        <name>Zn(2+)</name>
        <dbReference type="ChEBI" id="CHEBI:29105"/>
    </cofactor>
</comment>
<dbReference type="PIRSF" id="PIRSF006157">
    <property type="entry name" value="Doxgns_DODA"/>
    <property type="match status" value="1"/>
</dbReference>
<gene>
    <name evidence="7" type="ORF">GlitD10_2438</name>
</gene>
<sequence>MVRMPSVFVSHGAPDLALHPSLAHSFLRQLGQTLGRPAGILVLSAHWLTLVPTVSRAVQMATIHDFGGFAPALYQFQYPAPGAPDLAERVQTLLNVQGVSTTSHLTRGLDHGAWSPLMLMYPQADIPVTQLAIQPRLSPTYHWQIGRALAPLRDAGILILGSGALTHNLSHFGTYPLDAPPVTWAQQFDDWVYEQLMDRQVQSLLDYGQLAPHAQHNHPSPEHLLPLFVALGAGGNDPEIKPLHRSFTYGVFSMASYSFS</sequence>
<dbReference type="GO" id="GO:0008270">
    <property type="term" value="F:zinc ion binding"/>
    <property type="evidence" value="ECO:0007669"/>
    <property type="project" value="InterPro"/>
</dbReference>
<dbReference type="InterPro" id="IPR014436">
    <property type="entry name" value="Extradiol_dOase_DODA"/>
</dbReference>
<keyword evidence="3" id="KW-0479">Metal-binding</keyword>
<dbReference type="KEGG" id="glt:GlitD10_2438"/>
<name>A0A1J0AFQ6_9CYAN</name>
<dbReference type="PANTHER" id="PTHR30096:SF0">
    <property type="entry name" value="4,5-DOPA DIOXYGENASE EXTRADIOL-LIKE PROTEIN"/>
    <property type="match status" value="1"/>
</dbReference>
<keyword evidence="7" id="KW-0223">Dioxygenase</keyword>
<evidence type="ECO:0000256" key="1">
    <source>
        <dbReference type="ARBA" id="ARBA00001947"/>
    </source>
</evidence>
<dbReference type="Pfam" id="PF02900">
    <property type="entry name" value="LigB"/>
    <property type="match status" value="1"/>
</dbReference>
<evidence type="ECO:0000256" key="5">
    <source>
        <dbReference type="ARBA" id="ARBA00023002"/>
    </source>
</evidence>
<evidence type="ECO:0000313" key="8">
    <source>
        <dbReference type="Proteomes" id="UP000180235"/>
    </source>
</evidence>
<organism evidence="7 8">
    <name type="scientific">Gloeomargarita lithophora Alchichica-D10</name>
    <dbReference type="NCBI Taxonomy" id="1188229"/>
    <lineage>
        <taxon>Bacteria</taxon>
        <taxon>Bacillati</taxon>
        <taxon>Cyanobacteriota</taxon>
        <taxon>Cyanophyceae</taxon>
        <taxon>Gloeomargaritales</taxon>
        <taxon>Gloeomargaritaceae</taxon>
        <taxon>Gloeomargarita</taxon>
    </lineage>
</organism>
<dbReference type="SUPFAM" id="SSF53213">
    <property type="entry name" value="LigB-like"/>
    <property type="match status" value="1"/>
</dbReference>
<dbReference type="GO" id="GO:0016702">
    <property type="term" value="F:oxidoreductase activity, acting on single donors with incorporation of molecular oxygen, incorporation of two atoms of oxygen"/>
    <property type="evidence" value="ECO:0007669"/>
    <property type="project" value="UniProtKB-ARBA"/>
</dbReference>
<keyword evidence="8" id="KW-1185">Reference proteome</keyword>